<sequence>MNKLILSQDAVNELVMENRYEIDPKTKFISRCIDGRYTNDKDLPALAFPGADVGELALVFATSNSYGFDLDFPKSLKVFIDVVGGADNFRSHTDSHADPKIPAGGCGHFKQFNLDPKAYFLESSQIETIKKNLNIGKSITLQGEHLEGAVLLVKGSWGIYPQYQLETDNGKKLGEVFIYHQTLVDERHRELAKLLVKNKTVTFKNGEDEEWLYNAFSEMSENHLMETARRLAKGLPIYSVVFKDDGSFKVEQQGMV</sequence>
<dbReference type="EMBL" id="LBSV01000013">
    <property type="protein sequence ID" value="KKQ24894.1"/>
    <property type="molecule type" value="Genomic_DNA"/>
</dbReference>
<accession>A0A0G0IKZ3</accession>
<dbReference type="AlphaFoldDB" id="A0A0G0IKZ3"/>
<proteinExistence type="predicted"/>
<dbReference type="Proteomes" id="UP000034917">
    <property type="component" value="Unassembled WGS sequence"/>
</dbReference>
<gene>
    <name evidence="1" type="ORF">US40_C0013G0026</name>
</gene>
<evidence type="ECO:0000313" key="2">
    <source>
        <dbReference type="Proteomes" id="UP000034917"/>
    </source>
</evidence>
<name>A0A0G0IKZ3_9BACT</name>
<organism evidence="1 2">
    <name type="scientific">Candidatus Roizmanbacteria bacterium GW2011_GWC2_37_13</name>
    <dbReference type="NCBI Taxonomy" id="1618486"/>
    <lineage>
        <taxon>Bacteria</taxon>
        <taxon>Candidatus Roizmaniibacteriota</taxon>
    </lineage>
</organism>
<comment type="caution">
    <text evidence="1">The sequence shown here is derived from an EMBL/GenBank/DDBJ whole genome shotgun (WGS) entry which is preliminary data.</text>
</comment>
<dbReference type="SUPFAM" id="SSF159779">
    <property type="entry name" value="CdCA1 repeat-like"/>
    <property type="match status" value="1"/>
</dbReference>
<protein>
    <submittedName>
        <fullName evidence="1">Uncharacterized protein</fullName>
    </submittedName>
</protein>
<reference evidence="1 2" key="1">
    <citation type="journal article" date="2015" name="Nature">
        <title>rRNA introns, odd ribosomes, and small enigmatic genomes across a large radiation of phyla.</title>
        <authorList>
            <person name="Brown C.T."/>
            <person name="Hug L.A."/>
            <person name="Thomas B.C."/>
            <person name="Sharon I."/>
            <person name="Castelle C.J."/>
            <person name="Singh A."/>
            <person name="Wilkins M.J."/>
            <person name="Williams K.H."/>
            <person name="Banfield J.F."/>
        </authorList>
    </citation>
    <scope>NUCLEOTIDE SEQUENCE [LARGE SCALE GENOMIC DNA]</scope>
</reference>
<evidence type="ECO:0000313" key="1">
    <source>
        <dbReference type="EMBL" id="KKQ24894.1"/>
    </source>
</evidence>